<proteinExistence type="inferred from homology"/>
<sequence length="243" mass="25176">MGLEGKRILVVGGGSGIGYAVAEAALAEGARAVVASSNPDKITAAAARLGAGAEGRPLDVTDEGGVQAFFDADHAFDHIVFTAGDWGGMRRGTLESLDLAAAADTFKVRFWGAVAVAKHGARRLPAGGSFTLTNGTIAHRPSKGSAISTAMAGGLEHLTRALAVELAPIRVNCVCPAMISTEIWDSLIPAEIREERIALMTQRQLIPRIGTPQETAQAYLYSMKGGYTTGQVLMVEGGVMLGG</sequence>
<organism evidence="3 4">
    <name type="scientific">Phenylobacterium soli</name>
    <dbReference type="NCBI Taxonomy" id="2170551"/>
    <lineage>
        <taxon>Bacteria</taxon>
        <taxon>Pseudomonadati</taxon>
        <taxon>Pseudomonadota</taxon>
        <taxon>Alphaproteobacteria</taxon>
        <taxon>Caulobacterales</taxon>
        <taxon>Caulobacteraceae</taxon>
        <taxon>Phenylobacterium</taxon>
    </lineage>
</organism>
<dbReference type="InterPro" id="IPR036291">
    <property type="entry name" value="NAD(P)-bd_dom_sf"/>
</dbReference>
<evidence type="ECO:0000256" key="1">
    <source>
        <dbReference type="ARBA" id="ARBA00006484"/>
    </source>
</evidence>
<keyword evidence="2" id="KW-0560">Oxidoreductase</keyword>
<dbReference type="Gene3D" id="3.40.50.720">
    <property type="entry name" value="NAD(P)-binding Rossmann-like Domain"/>
    <property type="match status" value="1"/>
</dbReference>
<dbReference type="Proteomes" id="UP000249254">
    <property type="component" value="Unassembled WGS sequence"/>
</dbReference>
<dbReference type="RefSeq" id="WP_111529745.1">
    <property type="nucleotide sequence ID" value="NZ_JBHRSG010000003.1"/>
</dbReference>
<dbReference type="InterPro" id="IPR002347">
    <property type="entry name" value="SDR_fam"/>
</dbReference>
<dbReference type="PANTHER" id="PTHR43477:SF1">
    <property type="entry name" value="DIHYDROANTICAPSIN 7-DEHYDROGENASE"/>
    <property type="match status" value="1"/>
</dbReference>
<comment type="similarity">
    <text evidence="1">Belongs to the short-chain dehydrogenases/reductases (SDR) family.</text>
</comment>
<dbReference type="PANTHER" id="PTHR43477">
    <property type="entry name" value="DIHYDROANTICAPSIN 7-DEHYDROGENASE"/>
    <property type="match status" value="1"/>
</dbReference>
<evidence type="ECO:0000256" key="2">
    <source>
        <dbReference type="ARBA" id="ARBA00023002"/>
    </source>
</evidence>
<dbReference type="EMBL" id="QFYQ01000001">
    <property type="protein sequence ID" value="RAK55997.1"/>
    <property type="molecule type" value="Genomic_DNA"/>
</dbReference>
<comment type="caution">
    <text evidence="3">The sequence shown here is derived from an EMBL/GenBank/DDBJ whole genome shotgun (WGS) entry which is preliminary data.</text>
</comment>
<reference evidence="4" key="1">
    <citation type="submission" date="2018-05" db="EMBL/GenBank/DDBJ databases">
        <authorList>
            <person name="Li X."/>
        </authorList>
    </citation>
    <scope>NUCLEOTIDE SEQUENCE [LARGE SCALE GENOMIC DNA]</scope>
    <source>
        <strain evidence="4">LX32</strain>
    </source>
</reference>
<evidence type="ECO:0000313" key="4">
    <source>
        <dbReference type="Proteomes" id="UP000249254"/>
    </source>
</evidence>
<accession>A0A328AN63</accession>
<gene>
    <name evidence="3" type="ORF">DJ017_16500</name>
</gene>
<protein>
    <submittedName>
        <fullName evidence="3">Short-chain dehydrogenase</fullName>
    </submittedName>
</protein>
<dbReference type="Pfam" id="PF13561">
    <property type="entry name" value="adh_short_C2"/>
    <property type="match status" value="1"/>
</dbReference>
<dbReference type="GO" id="GO:0016491">
    <property type="term" value="F:oxidoreductase activity"/>
    <property type="evidence" value="ECO:0007669"/>
    <property type="project" value="UniProtKB-KW"/>
</dbReference>
<dbReference type="PRINTS" id="PR00081">
    <property type="entry name" value="GDHRDH"/>
</dbReference>
<keyword evidence="4" id="KW-1185">Reference proteome</keyword>
<name>A0A328AN63_9CAUL</name>
<evidence type="ECO:0000313" key="3">
    <source>
        <dbReference type="EMBL" id="RAK55997.1"/>
    </source>
</evidence>
<dbReference type="AlphaFoldDB" id="A0A328AN63"/>
<dbReference type="OrthoDB" id="9806974at2"/>
<dbReference type="SUPFAM" id="SSF51735">
    <property type="entry name" value="NAD(P)-binding Rossmann-fold domains"/>
    <property type="match status" value="1"/>
</dbReference>
<dbReference type="InterPro" id="IPR051122">
    <property type="entry name" value="SDR_DHRS6-like"/>
</dbReference>